<keyword evidence="5" id="KW-0274">FAD</keyword>
<dbReference type="InterPro" id="IPR025700">
    <property type="entry name" value="Lys/Orn_oxygenase"/>
</dbReference>
<sequence>MSDNTLDFIAIGLGPFNLSLACLAEPLEDLEGLVLDENQQFDWHPGMMLENARLQTPFLSDLVTLADPTSRYSFLNYLKASGRIYSFYIRESFFLLRREYNQYCQWAAGQLSNVRFNTRVEAIHYDDAGNHYVVQARCTRSGQQKQFRARRLILGTGPRPAIPPCCEHLDSSAIHSSDYLSHKSCLQSQPSITVLGSGQSAAEIFHDLLQDIDRYGYQLNWVTRSPRFFPLEYSKLTLEMTSPEYVDYFHQLPSETRDDLVTNQKHLYKGINTDLINDIFDLLYTKHLSSDVPVNLLTNARLDSARYHGDSKHHELAFHHLEQDRPFVLNTAGLVLATGYQYREPAFLEGISDRIRRDGRGRFAVRRNYSIDHQGQDIFVQNAELHTHGFVTPDLGMACYRNAWILRALTGREPYAIEQAIAFQHFGTPESFPAQEGANPLTEPA</sequence>
<name>A0ABT7IGP3_9GAMM</name>
<dbReference type="InterPro" id="IPR036188">
    <property type="entry name" value="FAD/NAD-bd_sf"/>
</dbReference>
<evidence type="ECO:0000256" key="2">
    <source>
        <dbReference type="ARBA" id="ARBA00004924"/>
    </source>
</evidence>
<dbReference type="SUPFAM" id="SSF51905">
    <property type="entry name" value="FAD/NAD(P)-binding domain"/>
    <property type="match status" value="1"/>
</dbReference>
<evidence type="ECO:0000256" key="1">
    <source>
        <dbReference type="ARBA" id="ARBA00001974"/>
    </source>
</evidence>
<comment type="caution">
    <text evidence="8">The sequence shown here is derived from an EMBL/GenBank/DDBJ whole genome shotgun (WGS) entry which is preliminary data.</text>
</comment>
<dbReference type="EMBL" id="JASSVS010000010">
    <property type="protein sequence ID" value="MDL0432927.1"/>
    <property type="molecule type" value="Genomic_DNA"/>
</dbReference>
<accession>A0ABT7IGP3</accession>
<keyword evidence="4" id="KW-0285">Flavoprotein</keyword>
<dbReference type="Pfam" id="PF13434">
    <property type="entry name" value="Lys_Orn_oxgnase"/>
    <property type="match status" value="1"/>
</dbReference>
<evidence type="ECO:0000256" key="6">
    <source>
        <dbReference type="ARBA" id="ARBA00022857"/>
    </source>
</evidence>
<comment type="similarity">
    <text evidence="3">Belongs to the lysine N(6)-hydroxylase/L-ornithine N(5)-oxygenase family.</text>
</comment>
<dbReference type="PANTHER" id="PTHR42802:SF1">
    <property type="entry name" value="L-ORNITHINE N(5)-MONOOXYGENASE"/>
    <property type="match status" value="1"/>
</dbReference>
<evidence type="ECO:0000256" key="4">
    <source>
        <dbReference type="ARBA" id="ARBA00022630"/>
    </source>
</evidence>
<keyword evidence="6" id="KW-0521">NADP</keyword>
<keyword evidence="7" id="KW-0560">Oxidoreductase</keyword>
<evidence type="ECO:0000256" key="5">
    <source>
        <dbReference type="ARBA" id="ARBA00022827"/>
    </source>
</evidence>
<comment type="cofactor">
    <cofactor evidence="1">
        <name>FAD</name>
        <dbReference type="ChEBI" id="CHEBI:57692"/>
    </cofactor>
</comment>
<comment type="pathway">
    <text evidence="2">Siderophore biosynthesis.</text>
</comment>
<dbReference type="Proteomes" id="UP001227964">
    <property type="component" value="Unassembled WGS sequence"/>
</dbReference>
<evidence type="ECO:0000313" key="8">
    <source>
        <dbReference type="EMBL" id="MDL0432927.1"/>
    </source>
</evidence>
<dbReference type="Gene3D" id="3.50.50.60">
    <property type="entry name" value="FAD/NAD(P)-binding domain"/>
    <property type="match status" value="1"/>
</dbReference>
<evidence type="ECO:0000256" key="3">
    <source>
        <dbReference type="ARBA" id="ARBA00007588"/>
    </source>
</evidence>
<protein>
    <submittedName>
        <fullName evidence="8">SidA/IucD/PvdA family monooxygenase</fullName>
    </submittedName>
</protein>
<gene>
    <name evidence="8" type="ORF">QPM17_17415</name>
</gene>
<dbReference type="GO" id="GO:0004497">
    <property type="term" value="F:monooxygenase activity"/>
    <property type="evidence" value="ECO:0007669"/>
    <property type="project" value="UniProtKB-KW"/>
</dbReference>
<organism evidence="8 9">
    <name type="scientific">Marinobacter azerbaijanicus</name>
    <dbReference type="NCBI Taxonomy" id="3050455"/>
    <lineage>
        <taxon>Bacteria</taxon>
        <taxon>Pseudomonadati</taxon>
        <taxon>Pseudomonadota</taxon>
        <taxon>Gammaproteobacteria</taxon>
        <taxon>Pseudomonadales</taxon>
        <taxon>Marinobacteraceae</taxon>
        <taxon>Marinobacter</taxon>
    </lineage>
</organism>
<evidence type="ECO:0000313" key="9">
    <source>
        <dbReference type="Proteomes" id="UP001227964"/>
    </source>
</evidence>
<proteinExistence type="inferred from homology"/>
<keyword evidence="8" id="KW-0503">Monooxygenase</keyword>
<keyword evidence="9" id="KW-1185">Reference proteome</keyword>
<dbReference type="RefSeq" id="WP_285392309.1">
    <property type="nucleotide sequence ID" value="NZ_JASSVS010000010.1"/>
</dbReference>
<evidence type="ECO:0000256" key="7">
    <source>
        <dbReference type="ARBA" id="ARBA00023002"/>
    </source>
</evidence>
<reference evidence="8 9" key="1">
    <citation type="submission" date="2023-06" db="EMBL/GenBank/DDBJ databases">
        <title>Marinobacter azerbaijanicus a moderately halophilic, isolated from Urmia Lake in Azerbaijan region of Iran.</title>
        <authorList>
            <person name="Sanchez-Porro C."/>
            <person name="Aghdam E.M."/>
            <person name="Saheb S.M."/>
            <person name="Tarhriz V."/>
            <person name="Kazemi E."/>
            <person name="Ammozegar M.A."/>
            <person name="Ventosa A."/>
            <person name="Hejazi M.S."/>
        </authorList>
    </citation>
    <scope>NUCLEOTIDE SEQUENCE [LARGE SCALE GENOMIC DNA]</scope>
    <source>
        <strain evidence="8 9">TBZ242</strain>
    </source>
</reference>
<dbReference type="PANTHER" id="PTHR42802">
    <property type="entry name" value="MONOOXYGENASE"/>
    <property type="match status" value="1"/>
</dbReference>